<dbReference type="AlphaFoldDB" id="X1QYI4"/>
<comment type="caution">
    <text evidence="1">The sequence shown here is derived from an EMBL/GenBank/DDBJ whole genome shotgun (WGS) entry which is preliminary data.</text>
</comment>
<feature type="non-terminal residue" evidence="1">
    <location>
        <position position="1"/>
    </location>
</feature>
<sequence>GNDLLAVLIRLAAFPGATEFIFTVDDFRLLVDNMERGIASAKTVELLGEMLTRVNGTVRSTAAQGGLIPNTSLWMDFDPTRDGTYMIDTRGASRVHLRANYGEAGAIFVAPLELRTI</sequence>
<organism evidence="1">
    <name type="scientific">marine sediment metagenome</name>
    <dbReference type="NCBI Taxonomy" id="412755"/>
    <lineage>
        <taxon>unclassified sequences</taxon>
        <taxon>metagenomes</taxon>
        <taxon>ecological metagenomes</taxon>
    </lineage>
</organism>
<evidence type="ECO:0000313" key="1">
    <source>
        <dbReference type="EMBL" id="GAI59871.1"/>
    </source>
</evidence>
<dbReference type="EMBL" id="BARW01002755">
    <property type="protein sequence ID" value="GAI59871.1"/>
    <property type="molecule type" value="Genomic_DNA"/>
</dbReference>
<gene>
    <name evidence="1" type="ORF">S12H4_07458</name>
</gene>
<name>X1QYI4_9ZZZZ</name>
<reference evidence="1" key="1">
    <citation type="journal article" date="2014" name="Front. Microbiol.">
        <title>High frequency of phylogenetically diverse reductive dehalogenase-homologous genes in deep subseafloor sedimentary metagenomes.</title>
        <authorList>
            <person name="Kawai M."/>
            <person name="Futagami T."/>
            <person name="Toyoda A."/>
            <person name="Takaki Y."/>
            <person name="Nishi S."/>
            <person name="Hori S."/>
            <person name="Arai W."/>
            <person name="Tsubouchi T."/>
            <person name="Morono Y."/>
            <person name="Uchiyama I."/>
            <person name="Ito T."/>
            <person name="Fujiyama A."/>
            <person name="Inagaki F."/>
            <person name="Takami H."/>
        </authorList>
    </citation>
    <scope>NUCLEOTIDE SEQUENCE</scope>
    <source>
        <strain evidence="1">Expedition CK06-06</strain>
    </source>
</reference>
<proteinExistence type="predicted"/>
<accession>X1QYI4</accession>
<protein>
    <submittedName>
        <fullName evidence="1">Uncharacterized protein</fullName>
    </submittedName>
</protein>